<comment type="similarity">
    <text evidence="3">Belongs to the class-III pyridoxal-phosphate-dependent aminotransferase family.</text>
</comment>
<evidence type="ECO:0000313" key="5">
    <source>
        <dbReference type="Proteomes" id="UP000557307"/>
    </source>
</evidence>
<dbReference type="PANTHER" id="PTHR43713:SF3">
    <property type="entry name" value="GLUTAMATE-1-SEMIALDEHYDE 2,1-AMINOMUTASE 1, CHLOROPLASTIC-RELATED"/>
    <property type="match status" value="1"/>
</dbReference>
<comment type="cofactor">
    <cofactor evidence="1">
        <name>pyridoxal 5'-phosphate</name>
        <dbReference type="ChEBI" id="CHEBI:597326"/>
    </cofactor>
</comment>
<keyword evidence="4" id="KW-0413">Isomerase</keyword>
<evidence type="ECO:0000256" key="2">
    <source>
        <dbReference type="ARBA" id="ARBA00022898"/>
    </source>
</evidence>
<evidence type="ECO:0000256" key="3">
    <source>
        <dbReference type="RuleBase" id="RU003560"/>
    </source>
</evidence>
<proteinExistence type="inferred from homology"/>
<dbReference type="Pfam" id="PF00202">
    <property type="entry name" value="Aminotran_3"/>
    <property type="match status" value="1"/>
</dbReference>
<dbReference type="CDD" id="cd00610">
    <property type="entry name" value="OAT_like"/>
    <property type="match status" value="1"/>
</dbReference>
<dbReference type="PROSITE" id="PS00600">
    <property type="entry name" value="AA_TRANSFER_CLASS_3"/>
    <property type="match status" value="1"/>
</dbReference>
<sequence length="436" mass="48402">MEPNHHYAQSAALLERAKKVLAGGVSSEFRKYNHPHAIFYTHGQGSRIYDVDGNEYLDFTLSQGPLILGHSHPHVLQSINEYSAQGQLFAGQHLKEIELAEKMNALIPSAELMRFCLDGSEAVQTALRVARAKTGRQKFLRFEGHYHGWLDNVCWGISTPSADALGSREQPQVYPWTQGLPERVTEEFLILPWNDLALVRKTVAEHHQELAAIITEPIMCNNGCVLPREGFLQGLRDICDEYGIALIFDEVITGFRVSLGGAQGYFGITPDLSIFAKAFASGYPISAIVGKREWMQLIEEAKVIHAGTMNSGNATVAAALATIEVLEQEQPYERLFRYGQKLMEGLRQAAAETGQNLRVEGLGPMFNTAFADTAATTYEYRDTLSFDKAKLGRFVAGMHDEGVRVIGRGLWYISAAHTEADIERAISTARKVLEKM</sequence>
<comment type="caution">
    <text evidence="4">The sequence shown here is derived from an EMBL/GenBank/DDBJ whole genome shotgun (WGS) entry which is preliminary data.</text>
</comment>
<keyword evidence="5" id="KW-1185">Reference proteome</keyword>
<reference evidence="4 5" key="1">
    <citation type="submission" date="2020-08" db="EMBL/GenBank/DDBJ databases">
        <title>Genomic Encyclopedia of Type Strains, Phase IV (KMG-IV): sequencing the most valuable type-strain genomes for metagenomic binning, comparative biology and taxonomic classification.</title>
        <authorList>
            <person name="Goeker M."/>
        </authorList>
    </citation>
    <scope>NUCLEOTIDE SEQUENCE [LARGE SCALE GENOMIC DNA]</scope>
    <source>
        <strain evidence="4 5">DSM 105074</strain>
    </source>
</reference>
<dbReference type="GO" id="GO:0030170">
    <property type="term" value="F:pyridoxal phosphate binding"/>
    <property type="evidence" value="ECO:0007669"/>
    <property type="project" value="InterPro"/>
</dbReference>
<dbReference type="EC" id="5.4.3.8" evidence="4"/>
<dbReference type="InterPro" id="IPR005814">
    <property type="entry name" value="Aminotrans_3"/>
</dbReference>
<dbReference type="GO" id="GO:0042286">
    <property type="term" value="F:glutamate-1-semialdehyde 2,1-aminomutase activity"/>
    <property type="evidence" value="ECO:0007669"/>
    <property type="project" value="UniProtKB-EC"/>
</dbReference>
<dbReference type="PIRSF" id="PIRSF000521">
    <property type="entry name" value="Transaminase_4ab_Lys_Orn"/>
    <property type="match status" value="1"/>
</dbReference>
<dbReference type="Proteomes" id="UP000557307">
    <property type="component" value="Unassembled WGS sequence"/>
</dbReference>
<name>A0A840TSR6_9BACT</name>
<protein>
    <submittedName>
        <fullName evidence="4">Glutamate-1-semialdehyde 2,1-aminomutase</fullName>
        <ecNumber evidence="4">5.4.3.8</ecNumber>
    </submittedName>
</protein>
<accession>A0A840TSR6</accession>
<dbReference type="Gene3D" id="3.90.1150.10">
    <property type="entry name" value="Aspartate Aminotransferase, domain 1"/>
    <property type="match status" value="1"/>
</dbReference>
<dbReference type="InterPro" id="IPR015421">
    <property type="entry name" value="PyrdxlP-dep_Trfase_major"/>
</dbReference>
<dbReference type="AlphaFoldDB" id="A0A840TSR6"/>
<keyword evidence="2 3" id="KW-0663">Pyridoxal phosphate</keyword>
<dbReference type="InterPro" id="IPR015424">
    <property type="entry name" value="PyrdxlP-dep_Trfase"/>
</dbReference>
<dbReference type="InterPro" id="IPR049704">
    <property type="entry name" value="Aminotrans_3_PPA_site"/>
</dbReference>
<dbReference type="EMBL" id="JACHGF010000003">
    <property type="protein sequence ID" value="MBB5284612.1"/>
    <property type="molecule type" value="Genomic_DNA"/>
</dbReference>
<dbReference type="InterPro" id="IPR015422">
    <property type="entry name" value="PyrdxlP-dep_Trfase_small"/>
</dbReference>
<dbReference type="PANTHER" id="PTHR43713">
    <property type="entry name" value="GLUTAMATE-1-SEMIALDEHYDE 2,1-AMINOMUTASE"/>
    <property type="match status" value="1"/>
</dbReference>
<evidence type="ECO:0000313" key="4">
    <source>
        <dbReference type="EMBL" id="MBB5284612.1"/>
    </source>
</evidence>
<gene>
    <name evidence="4" type="ORF">HNQ92_002755</name>
</gene>
<evidence type="ECO:0000256" key="1">
    <source>
        <dbReference type="ARBA" id="ARBA00001933"/>
    </source>
</evidence>
<organism evidence="4 5">
    <name type="scientific">Rhabdobacter roseus</name>
    <dbReference type="NCBI Taxonomy" id="1655419"/>
    <lineage>
        <taxon>Bacteria</taxon>
        <taxon>Pseudomonadati</taxon>
        <taxon>Bacteroidota</taxon>
        <taxon>Cytophagia</taxon>
        <taxon>Cytophagales</taxon>
        <taxon>Cytophagaceae</taxon>
        <taxon>Rhabdobacter</taxon>
    </lineage>
</organism>
<dbReference type="RefSeq" id="WP_184174532.1">
    <property type="nucleotide sequence ID" value="NZ_JACHGF010000003.1"/>
</dbReference>
<dbReference type="GO" id="GO:0008483">
    <property type="term" value="F:transaminase activity"/>
    <property type="evidence" value="ECO:0007669"/>
    <property type="project" value="InterPro"/>
</dbReference>
<dbReference type="SUPFAM" id="SSF53383">
    <property type="entry name" value="PLP-dependent transferases"/>
    <property type="match status" value="1"/>
</dbReference>
<dbReference type="Gene3D" id="3.40.640.10">
    <property type="entry name" value="Type I PLP-dependent aspartate aminotransferase-like (Major domain)"/>
    <property type="match status" value="1"/>
</dbReference>